<organism evidence="1 2">
    <name type="scientific">[Clostridium] fimetarium</name>
    <dbReference type="NCBI Taxonomy" id="99656"/>
    <lineage>
        <taxon>Bacteria</taxon>
        <taxon>Bacillati</taxon>
        <taxon>Bacillota</taxon>
        <taxon>Clostridia</taxon>
        <taxon>Lachnospirales</taxon>
        <taxon>Lachnospiraceae</taxon>
    </lineage>
</organism>
<protein>
    <recommendedName>
        <fullName evidence="3">RiboL-PSP-HEPN domain-containing protein</fullName>
    </recommendedName>
</protein>
<keyword evidence="2" id="KW-1185">Reference proteome</keyword>
<evidence type="ECO:0000313" key="1">
    <source>
        <dbReference type="EMBL" id="SEW33397.1"/>
    </source>
</evidence>
<name>A0A1I0QZL6_9FIRM</name>
<dbReference type="STRING" id="99656.SAMN05421659_110106"/>
<evidence type="ECO:0008006" key="3">
    <source>
        <dbReference type="Google" id="ProtNLM"/>
    </source>
</evidence>
<gene>
    <name evidence="1" type="ORF">SAMN05421659_110106</name>
</gene>
<accession>A0A1I0QZL6</accession>
<dbReference type="EMBL" id="FOJI01000010">
    <property type="protein sequence ID" value="SEW33397.1"/>
    <property type="molecule type" value="Genomic_DNA"/>
</dbReference>
<dbReference type="AlphaFoldDB" id="A0A1I0QZL6"/>
<reference evidence="1 2" key="1">
    <citation type="submission" date="2016-10" db="EMBL/GenBank/DDBJ databases">
        <authorList>
            <person name="de Groot N.N."/>
        </authorList>
    </citation>
    <scope>NUCLEOTIDE SEQUENCE [LARGE SCALE GENOMIC DNA]</scope>
    <source>
        <strain evidence="1 2">DSM 9179</strain>
    </source>
</reference>
<proteinExistence type="predicted"/>
<sequence>MVFIQKYKIYMQERRKPSLLHISRHRTQLICNLMITYMKGKYKRIARLDEKGKRFEFLVSRLDESKNNGYYIEAMAITYALMEERTYSLLDKLGISYRNKDKLYQCLEYFKKNIIDRQLTLTPTKMSIDELTDWLKVEFIDSGLVDNIQLWREKRNGVIHDLAKTTIEYSDLEETCNSGSEYFRKYTAYIMKLKKVI</sequence>
<evidence type="ECO:0000313" key="2">
    <source>
        <dbReference type="Proteomes" id="UP000199701"/>
    </source>
</evidence>
<dbReference type="Proteomes" id="UP000199701">
    <property type="component" value="Unassembled WGS sequence"/>
</dbReference>